<dbReference type="Proteomes" id="UP000299102">
    <property type="component" value="Unassembled WGS sequence"/>
</dbReference>
<reference evidence="1 2" key="1">
    <citation type="journal article" date="2019" name="Commun. Biol.">
        <title>The bagworm genome reveals a unique fibroin gene that provides high tensile strength.</title>
        <authorList>
            <person name="Kono N."/>
            <person name="Nakamura H."/>
            <person name="Ohtoshi R."/>
            <person name="Tomita M."/>
            <person name="Numata K."/>
            <person name="Arakawa K."/>
        </authorList>
    </citation>
    <scope>NUCLEOTIDE SEQUENCE [LARGE SCALE GENOMIC DNA]</scope>
</reference>
<evidence type="ECO:0000313" key="1">
    <source>
        <dbReference type="EMBL" id="GBP14266.1"/>
    </source>
</evidence>
<gene>
    <name evidence="1" type="ORF">EVAR_7687_1</name>
</gene>
<keyword evidence="2" id="KW-1185">Reference proteome</keyword>
<proteinExistence type="predicted"/>
<protein>
    <submittedName>
        <fullName evidence="1">Uncharacterized protein</fullName>
    </submittedName>
</protein>
<organism evidence="1 2">
    <name type="scientific">Eumeta variegata</name>
    <name type="common">Bagworm moth</name>
    <name type="synonym">Eumeta japonica</name>
    <dbReference type="NCBI Taxonomy" id="151549"/>
    <lineage>
        <taxon>Eukaryota</taxon>
        <taxon>Metazoa</taxon>
        <taxon>Ecdysozoa</taxon>
        <taxon>Arthropoda</taxon>
        <taxon>Hexapoda</taxon>
        <taxon>Insecta</taxon>
        <taxon>Pterygota</taxon>
        <taxon>Neoptera</taxon>
        <taxon>Endopterygota</taxon>
        <taxon>Lepidoptera</taxon>
        <taxon>Glossata</taxon>
        <taxon>Ditrysia</taxon>
        <taxon>Tineoidea</taxon>
        <taxon>Psychidae</taxon>
        <taxon>Oiketicinae</taxon>
        <taxon>Eumeta</taxon>
    </lineage>
</organism>
<dbReference type="AlphaFoldDB" id="A0A4C1TJA0"/>
<dbReference type="EMBL" id="BGZK01000062">
    <property type="protein sequence ID" value="GBP14266.1"/>
    <property type="molecule type" value="Genomic_DNA"/>
</dbReference>
<comment type="caution">
    <text evidence="1">The sequence shown here is derived from an EMBL/GenBank/DDBJ whole genome shotgun (WGS) entry which is preliminary data.</text>
</comment>
<accession>A0A4C1TJA0</accession>
<sequence length="169" mass="18920">MKVQIISRSRYWDQGRTRPILDRNEIENGIGIRIVVDGAIDRCERRINSFCIDADGGLGKAVFPSGRREHVIDNILYCIQKFYHSKCRLCAIRGTDAGVRHGASVTRDDDGAVTHCAVAYAQKVMLCLSGSCSPRASVVTFVLLYGRLFMSISRRRRNGTSDTLCFMKV</sequence>
<evidence type="ECO:0000313" key="2">
    <source>
        <dbReference type="Proteomes" id="UP000299102"/>
    </source>
</evidence>
<name>A0A4C1TJA0_EUMVA</name>